<dbReference type="InterPro" id="IPR039425">
    <property type="entry name" value="RNA_pol_sigma-70-like"/>
</dbReference>
<dbReference type="SUPFAM" id="SSF88659">
    <property type="entry name" value="Sigma3 and sigma4 domains of RNA polymerase sigma factors"/>
    <property type="match status" value="1"/>
</dbReference>
<gene>
    <name evidence="7" type="ORF">DRW42_02780</name>
</gene>
<sequence length="197" mass="22857">MPILPESGSMVSTPENKGKAFELAFEKYWAQLYHHALRKLNDQDMAEDLIQECFVVLWNNGDMLAKESELQAYLYGVLRHKILDVYRKDEVRLRYADRFAKKPQNYALAADEQMIAGELQKIIDEELALMPPRMVEIYHLKRELKLSVSQIAEKLGISEQTVKNQSHRAAERLKQRIMAYDSSLLMLGISMLLRIKS</sequence>
<dbReference type="RefSeq" id="WP_113947320.1">
    <property type="nucleotide sequence ID" value="NZ_QNQU01000002.1"/>
</dbReference>
<dbReference type="PANTHER" id="PTHR43133:SF46">
    <property type="entry name" value="RNA POLYMERASE SIGMA-70 FACTOR ECF SUBFAMILY"/>
    <property type="match status" value="1"/>
</dbReference>
<dbReference type="OrthoDB" id="679904at2"/>
<evidence type="ECO:0000256" key="2">
    <source>
        <dbReference type="ARBA" id="ARBA00023015"/>
    </source>
</evidence>
<keyword evidence="8" id="KW-1185">Reference proteome</keyword>
<feature type="domain" description="RNA polymerase sigma factor 70 region 4 type 2" evidence="6">
    <location>
        <begin position="122"/>
        <end position="173"/>
    </location>
</feature>
<organism evidence="7 8">
    <name type="scientific">Pedobacter miscanthi</name>
    <dbReference type="NCBI Taxonomy" id="2259170"/>
    <lineage>
        <taxon>Bacteria</taxon>
        <taxon>Pseudomonadati</taxon>
        <taxon>Bacteroidota</taxon>
        <taxon>Sphingobacteriia</taxon>
        <taxon>Sphingobacteriales</taxon>
        <taxon>Sphingobacteriaceae</taxon>
        <taxon>Pedobacter</taxon>
    </lineage>
</organism>
<dbReference type="GO" id="GO:0006352">
    <property type="term" value="P:DNA-templated transcription initiation"/>
    <property type="evidence" value="ECO:0007669"/>
    <property type="project" value="InterPro"/>
</dbReference>
<dbReference type="InterPro" id="IPR013325">
    <property type="entry name" value="RNA_pol_sigma_r2"/>
</dbReference>
<feature type="domain" description="RNA polymerase sigma-70 region 2" evidence="5">
    <location>
        <begin position="25"/>
        <end position="89"/>
    </location>
</feature>
<dbReference type="InterPro" id="IPR007627">
    <property type="entry name" value="RNA_pol_sigma70_r2"/>
</dbReference>
<evidence type="ECO:0000256" key="1">
    <source>
        <dbReference type="ARBA" id="ARBA00010641"/>
    </source>
</evidence>
<dbReference type="InterPro" id="IPR013324">
    <property type="entry name" value="RNA_pol_sigma_r3/r4-like"/>
</dbReference>
<dbReference type="Proteomes" id="UP000252081">
    <property type="component" value="Unassembled WGS sequence"/>
</dbReference>
<evidence type="ECO:0008006" key="9">
    <source>
        <dbReference type="Google" id="ProtNLM"/>
    </source>
</evidence>
<protein>
    <recommendedName>
        <fullName evidence="9">RNA polymerase subunit sigma-70</fullName>
    </recommendedName>
</protein>
<dbReference type="InterPro" id="IPR014284">
    <property type="entry name" value="RNA_pol_sigma-70_dom"/>
</dbReference>
<dbReference type="GO" id="GO:0003677">
    <property type="term" value="F:DNA binding"/>
    <property type="evidence" value="ECO:0007669"/>
    <property type="project" value="InterPro"/>
</dbReference>
<dbReference type="Gene3D" id="1.10.10.10">
    <property type="entry name" value="Winged helix-like DNA-binding domain superfamily/Winged helix DNA-binding domain"/>
    <property type="match status" value="1"/>
</dbReference>
<dbReference type="NCBIfam" id="TIGR02937">
    <property type="entry name" value="sigma70-ECF"/>
    <property type="match status" value="1"/>
</dbReference>
<dbReference type="InterPro" id="IPR013249">
    <property type="entry name" value="RNA_pol_sigma70_r4_t2"/>
</dbReference>
<name>A0A366LC25_9SPHI</name>
<dbReference type="InterPro" id="IPR036388">
    <property type="entry name" value="WH-like_DNA-bd_sf"/>
</dbReference>
<evidence type="ECO:0000259" key="5">
    <source>
        <dbReference type="Pfam" id="PF04542"/>
    </source>
</evidence>
<comment type="caution">
    <text evidence="7">The sequence shown here is derived from an EMBL/GenBank/DDBJ whole genome shotgun (WGS) entry which is preliminary data.</text>
</comment>
<dbReference type="SUPFAM" id="SSF88946">
    <property type="entry name" value="Sigma2 domain of RNA polymerase sigma factors"/>
    <property type="match status" value="1"/>
</dbReference>
<dbReference type="Gene3D" id="1.10.1740.10">
    <property type="match status" value="1"/>
</dbReference>
<dbReference type="AlphaFoldDB" id="A0A366LC25"/>
<dbReference type="EMBL" id="QNQU01000002">
    <property type="protein sequence ID" value="RBQ11406.1"/>
    <property type="molecule type" value="Genomic_DNA"/>
</dbReference>
<comment type="similarity">
    <text evidence="1">Belongs to the sigma-70 factor family. ECF subfamily.</text>
</comment>
<evidence type="ECO:0000313" key="8">
    <source>
        <dbReference type="Proteomes" id="UP000252081"/>
    </source>
</evidence>
<evidence type="ECO:0000256" key="3">
    <source>
        <dbReference type="ARBA" id="ARBA00023082"/>
    </source>
</evidence>
<keyword evidence="4" id="KW-0804">Transcription</keyword>
<evidence type="ECO:0000259" key="6">
    <source>
        <dbReference type="Pfam" id="PF08281"/>
    </source>
</evidence>
<dbReference type="GO" id="GO:0016987">
    <property type="term" value="F:sigma factor activity"/>
    <property type="evidence" value="ECO:0007669"/>
    <property type="project" value="UniProtKB-KW"/>
</dbReference>
<keyword evidence="2" id="KW-0805">Transcription regulation</keyword>
<reference evidence="7 8" key="1">
    <citation type="submission" date="2018-07" db="EMBL/GenBank/DDBJ databases">
        <title>A draft genome of a endophytic bacteria, a new species of Pedobacter.</title>
        <authorList>
            <person name="Zhang Z.D."/>
            <person name="Chen Z.J."/>
        </authorList>
    </citation>
    <scope>NUCLEOTIDE SEQUENCE [LARGE SCALE GENOMIC DNA]</scope>
    <source>
        <strain evidence="7 8">RS10</strain>
    </source>
</reference>
<proteinExistence type="inferred from homology"/>
<dbReference type="PANTHER" id="PTHR43133">
    <property type="entry name" value="RNA POLYMERASE ECF-TYPE SIGMA FACTO"/>
    <property type="match status" value="1"/>
</dbReference>
<evidence type="ECO:0000256" key="4">
    <source>
        <dbReference type="ARBA" id="ARBA00023163"/>
    </source>
</evidence>
<accession>A0A366LC25</accession>
<evidence type="ECO:0000313" key="7">
    <source>
        <dbReference type="EMBL" id="RBQ11406.1"/>
    </source>
</evidence>
<keyword evidence="3" id="KW-0731">Sigma factor</keyword>
<dbReference type="Pfam" id="PF08281">
    <property type="entry name" value="Sigma70_r4_2"/>
    <property type="match status" value="1"/>
</dbReference>
<dbReference type="Pfam" id="PF04542">
    <property type="entry name" value="Sigma70_r2"/>
    <property type="match status" value="1"/>
</dbReference>